<feature type="signal peptide" evidence="1">
    <location>
        <begin position="1"/>
        <end position="15"/>
    </location>
</feature>
<reference evidence="2" key="2">
    <citation type="submission" date="2022-06" db="UniProtKB">
        <authorList>
            <consortium name="EnsemblMetazoa"/>
        </authorList>
    </citation>
    <scope>IDENTIFICATION</scope>
    <source>
        <strain evidence="2">DF5081</strain>
    </source>
</reference>
<feature type="chain" id="PRO_5035745390" evidence="1">
    <location>
        <begin position="16"/>
        <end position="142"/>
    </location>
</feature>
<dbReference type="EnsemblMetazoa" id="CJA18289.1">
    <property type="protein sequence ID" value="CJA18289.1"/>
    <property type="gene ID" value="WBGene00137493"/>
</dbReference>
<accession>A0A8R1E1D0</accession>
<sequence>MLLVALFSLFSMGFGMRVVRRGDDQFLELGPLVEHNDDDDLMMFVLTRRGLADAREKRGVDPLSIPRLIKEPPLKKRSDFKRGDVVYPSAAKQTVPLVRVREPPLKRGQLFLEDFLQLDDNKRIMEPNSRIRYGSNRHIYSW</sequence>
<evidence type="ECO:0000313" key="2">
    <source>
        <dbReference type="EnsemblMetazoa" id="CJA18289.1"/>
    </source>
</evidence>
<protein>
    <submittedName>
        <fullName evidence="2">Uncharacterized protein</fullName>
    </submittedName>
</protein>
<dbReference type="AlphaFoldDB" id="A0A8R1E1D0"/>
<reference evidence="3" key="1">
    <citation type="submission" date="2010-08" db="EMBL/GenBank/DDBJ databases">
        <authorList>
            <consortium name="Caenorhabditis japonica Sequencing Consortium"/>
            <person name="Wilson R.K."/>
        </authorList>
    </citation>
    <scope>NUCLEOTIDE SEQUENCE [LARGE SCALE GENOMIC DNA]</scope>
    <source>
        <strain evidence="3">DF5081</strain>
    </source>
</reference>
<proteinExistence type="predicted"/>
<dbReference type="OMA" id="VDPMSIP"/>
<evidence type="ECO:0000256" key="1">
    <source>
        <dbReference type="SAM" id="SignalP"/>
    </source>
</evidence>
<keyword evidence="1" id="KW-0732">Signal</keyword>
<evidence type="ECO:0000313" key="3">
    <source>
        <dbReference type="Proteomes" id="UP000005237"/>
    </source>
</evidence>
<name>A0A8R1E1D0_CAEJA</name>
<keyword evidence="3" id="KW-1185">Reference proteome</keyword>
<dbReference type="Proteomes" id="UP000005237">
    <property type="component" value="Unassembled WGS sequence"/>
</dbReference>
<organism evidence="2 3">
    <name type="scientific">Caenorhabditis japonica</name>
    <dbReference type="NCBI Taxonomy" id="281687"/>
    <lineage>
        <taxon>Eukaryota</taxon>
        <taxon>Metazoa</taxon>
        <taxon>Ecdysozoa</taxon>
        <taxon>Nematoda</taxon>
        <taxon>Chromadorea</taxon>
        <taxon>Rhabditida</taxon>
        <taxon>Rhabditina</taxon>
        <taxon>Rhabditomorpha</taxon>
        <taxon>Rhabditoidea</taxon>
        <taxon>Rhabditidae</taxon>
        <taxon>Peloderinae</taxon>
        <taxon>Caenorhabditis</taxon>
    </lineage>
</organism>